<dbReference type="Pfam" id="PF00563">
    <property type="entry name" value="EAL"/>
    <property type="match status" value="1"/>
</dbReference>
<dbReference type="InterPro" id="IPR001633">
    <property type="entry name" value="EAL_dom"/>
</dbReference>
<feature type="transmembrane region" description="Helical" evidence="1">
    <location>
        <begin position="18"/>
        <end position="37"/>
    </location>
</feature>
<dbReference type="Gene3D" id="3.20.20.450">
    <property type="entry name" value="EAL domain"/>
    <property type="match status" value="1"/>
</dbReference>
<dbReference type="InterPro" id="IPR035919">
    <property type="entry name" value="EAL_sf"/>
</dbReference>
<dbReference type="InterPro" id="IPR050706">
    <property type="entry name" value="Cyclic-di-GMP_PDE-like"/>
</dbReference>
<sequence>MPNPTPVHISQYSKRTAVAYRYGSLAIAGIGLIWAVIFAAMGAWVGVAMEVAVFATGLVIYQLNLRGHNTFGILAGQAALIAIATTMGLFLDVPTATAPRVSHLYLLVVAALGYLNYQREKSRAQLALIGLCLMAFIVLASAPLTSPQVVMPEMVRSAGTWINTTIATAMLAACIHAMQAEFVRKDKFGRDLMAGLWNNEFQLVYQPQVDLSHATIGAEALLRWNNPQRGSVSPMEFIPQAEKFGLMVAIGSWVLEKGCYTLAEWGKDRHFQHLRLSINVSASQLMHEDFEVLVGNTLVKTGADPQRLILELTESVLVTDMELVITKLNRLREMGITISLDDFGTGFSALSYLRRLPIQQIKIDRGFVQDAVRTPRSASLVGNVIRIGLDLDQDVLAEGVETTEQHALLAKLGCTQFQGYLYDKPMALPDFEKRIENEAQRPSPKIAALGRVG</sequence>
<dbReference type="RefSeq" id="WP_282211662.1">
    <property type="nucleotide sequence ID" value="NZ_CP118247.1"/>
</dbReference>
<proteinExistence type="predicted"/>
<gene>
    <name evidence="3" type="ORF">PSQ90_01430</name>
</gene>
<reference evidence="3 4" key="1">
    <citation type="submission" date="2023-02" db="EMBL/GenBank/DDBJ databases">
        <title>Devosia chondri sp. nov., isolated from the phycosphere of marine algae.</title>
        <authorList>
            <person name="Kim J.M."/>
            <person name="Lee J.K."/>
            <person name="Choi B.J."/>
            <person name="Bayburt H."/>
            <person name="Jeon C.O."/>
        </authorList>
    </citation>
    <scope>NUCLEOTIDE SEQUENCE [LARGE SCALE GENOMIC DNA]</scope>
    <source>
        <strain evidence="3 4">G2-5</strain>
    </source>
</reference>
<feature type="domain" description="EAL" evidence="2">
    <location>
        <begin position="185"/>
        <end position="439"/>
    </location>
</feature>
<feature type="transmembrane region" description="Helical" evidence="1">
    <location>
        <begin position="70"/>
        <end position="91"/>
    </location>
</feature>
<dbReference type="EMBL" id="CP118247">
    <property type="protein sequence ID" value="WDR06148.1"/>
    <property type="molecule type" value="Genomic_DNA"/>
</dbReference>
<dbReference type="Proteomes" id="UP001222118">
    <property type="component" value="Chromosome"/>
</dbReference>
<evidence type="ECO:0000313" key="3">
    <source>
        <dbReference type="EMBL" id="WDR06148.1"/>
    </source>
</evidence>
<dbReference type="SMART" id="SM00052">
    <property type="entry name" value="EAL"/>
    <property type="match status" value="1"/>
</dbReference>
<feature type="transmembrane region" description="Helical" evidence="1">
    <location>
        <begin position="97"/>
        <end position="115"/>
    </location>
</feature>
<keyword evidence="1" id="KW-1133">Transmembrane helix</keyword>
<organism evidence="3 4">
    <name type="scientific">Devosia rhodophyticola</name>
    <dbReference type="NCBI Taxonomy" id="3026423"/>
    <lineage>
        <taxon>Bacteria</taxon>
        <taxon>Pseudomonadati</taxon>
        <taxon>Pseudomonadota</taxon>
        <taxon>Alphaproteobacteria</taxon>
        <taxon>Hyphomicrobiales</taxon>
        <taxon>Devosiaceae</taxon>
        <taxon>Devosia</taxon>
    </lineage>
</organism>
<dbReference type="CDD" id="cd01948">
    <property type="entry name" value="EAL"/>
    <property type="match status" value="1"/>
</dbReference>
<keyword evidence="1" id="KW-0812">Transmembrane</keyword>
<feature type="transmembrane region" description="Helical" evidence="1">
    <location>
        <begin position="158"/>
        <end position="178"/>
    </location>
</feature>
<dbReference type="PROSITE" id="PS50883">
    <property type="entry name" value="EAL"/>
    <property type="match status" value="1"/>
</dbReference>
<evidence type="ECO:0000259" key="2">
    <source>
        <dbReference type="PROSITE" id="PS50883"/>
    </source>
</evidence>
<feature type="transmembrane region" description="Helical" evidence="1">
    <location>
        <begin position="127"/>
        <end position="146"/>
    </location>
</feature>
<dbReference type="SUPFAM" id="SSF141868">
    <property type="entry name" value="EAL domain-like"/>
    <property type="match status" value="1"/>
</dbReference>
<evidence type="ECO:0000256" key="1">
    <source>
        <dbReference type="SAM" id="Phobius"/>
    </source>
</evidence>
<evidence type="ECO:0000313" key="4">
    <source>
        <dbReference type="Proteomes" id="UP001222118"/>
    </source>
</evidence>
<dbReference type="PANTHER" id="PTHR33121">
    <property type="entry name" value="CYCLIC DI-GMP PHOSPHODIESTERASE PDEF"/>
    <property type="match status" value="1"/>
</dbReference>
<protein>
    <submittedName>
        <fullName evidence="3">EAL domain-containing protein</fullName>
    </submittedName>
</protein>
<accession>A0ABY7YYI9</accession>
<keyword evidence="4" id="KW-1185">Reference proteome</keyword>
<keyword evidence="1" id="KW-0472">Membrane</keyword>
<name>A0ABY7YYI9_9HYPH</name>
<feature type="transmembrane region" description="Helical" evidence="1">
    <location>
        <begin position="43"/>
        <end position="63"/>
    </location>
</feature>
<dbReference type="PANTHER" id="PTHR33121:SF70">
    <property type="entry name" value="SIGNALING PROTEIN YKOW"/>
    <property type="match status" value="1"/>
</dbReference>